<dbReference type="PANTHER" id="PTHR46577">
    <property type="entry name" value="HTH-TYPE TRANSCRIPTIONAL REGULATORY PROTEIN GABR"/>
    <property type="match status" value="1"/>
</dbReference>
<dbReference type="CDD" id="cd00609">
    <property type="entry name" value="AAT_like"/>
    <property type="match status" value="1"/>
</dbReference>
<dbReference type="InterPro" id="IPR004839">
    <property type="entry name" value="Aminotransferase_I/II_large"/>
</dbReference>
<evidence type="ECO:0000256" key="4">
    <source>
        <dbReference type="ARBA" id="ARBA00023125"/>
    </source>
</evidence>
<dbReference type="Proteomes" id="UP000246018">
    <property type="component" value="Unassembled WGS sequence"/>
</dbReference>
<keyword evidence="5" id="KW-0804">Transcription</keyword>
<organism evidence="7 8">
    <name type="scientific">Nocardioides gansuensis</name>
    <dbReference type="NCBI Taxonomy" id="2138300"/>
    <lineage>
        <taxon>Bacteria</taxon>
        <taxon>Bacillati</taxon>
        <taxon>Actinomycetota</taxon>
        <taxon>Actinomycetes</taxon>
        <taxon>Propionibacteriales</taxon>
        <taxon>Nocardioidaceae</taxon>
        <taxon>Nocardioides</taxon>
    </lineage>
</organism>
<dbReference type="GO" id="GO:0003700">
    <property type="term" value="F:DNA-binding transcription factor activity"/>
    <property type="evidence" value="ECO:0007669"/>
    <property type="project" value="InterPro"/>
</dbReference>
<dbReference type="InterPro" id="IPR051446">
    <property type="entry name" value="HTH_trans_reg/aminotransferase"/>
</dbReference>
<dbReference type="Pfam" id="PF00155">
    <property type="entry name" value="Aminotran_1_2"/>
    <property type="match status" value="1"/>
</dbReference>
<accession>A0A2T8F6I0</accession>
<evidence type="ECO:0000256" key="5">
    <source>
        <dbReference type="ARBA" id="ARBA00023163"/>
    </source>
</evidence>
<dbReference type="SMART" id="SM00345">
    <property type="entry name" value="HTH_GNTR"/>
    <property type="match status" value="1"/>
</dbReference>
<dbReference type="GO" id="GO:0030170">
    <property type="term" value="F:pyridoxal phosphate binding"/>
    <property type="evidence" value="ECO:0007669"/>
    <property type="project" value="InterPro"/>
</dbReference>
<evidence type="ECO:0000256" key="1">
    <source>
        <dbReference type="ARBA" id="ARBA00005384"/>
    </source>
</evidence>
<dbReference type="InterPro" id="IPR036388">
    <property type="entry name" value="WH-like_DNA-bd_sf"/>
</dbReference>
<dbReference type="PROSITE" id="PS50949">
    <property type="entry name" value="HTH_GNTR"/>
    <property type="match status" value="1"/>
</dbReference>
<dbReference type="SUPFAM" id="SSF46785">
    <property type="entry name" value="Winged helix' DNA-binding domain"/>
    <property type="match status" value="1"/>
</dbReference>
<dbReference type="EMBL" id="QDGZ01000009">
    <property type="protein sequence ID" value="PVG81313.1"/>
    <property type="molecule type" value="Genomic_DNA"/>
</dbReference>
<dbReference type="Gene3D" id="1.10.10.10">
    <property type="entry name" value="Winged helix-like DNA-binding domain superfamily/Winged helix DNA-binding domain"/>
    <property type="match status" value="1"/>
</dbReference>
<evidence type="ECO:0000256" key="2">
    <source>
        <dbReference type="ARBA" id="ARBA00022898"/>
    </source>
</evidence>
<dbReference type="CDD" id="cd07377">
    <property type="entry name" value="WHTH_GntR"/>
    <property type="match status" value="1"/>
</dbReference>
<comment type="caution">
    <text evidence="7">The sequence shown here is derived from an EMBL/GenBank/DDBJ whole genome shotgun (WGS) entry which is preliminary data.</text>
</comment>
<dbReference type="InterPro" id="IPR036390">
    <property type="entry name" value="WH_DNA-bd_sf"/>
</dbReference>
<gene>
    <name evidence="7" type="ORF">DDE18_19285</name>
</gene>
<dbReference type="InterPro" id="IPR000524">
    <property type="entry name" value="Tscrpt_reg_HTH_GntR"/>
</dbReference>
<keyword evidence="4" id="KW-0238">DNA-binding</keyword>
<dbReference type="InterPro" id="IPR015424">
    <property type="entry name" value="PyrdxlP-dep_Trfase"/>
</dbReference>
<sequence>MDRSNREPVDRTITGSEFLQLDVAEAPRGGVSAWLAARVTDAIASGALPVGGRLPTSRDLAAELGVSRGVVTEAYRRLAEGGHVVGRGRAGTVVAHAPPLTSPGPDTPPPPVRFAEPDLGVFGALRAAEAPIDLTPGVPDLAAFPRSAWLRSERAVLHDLPPGGLGYSDPAGVPVFRAAVAAWLARYRGITVAAEEIVVVAGVAQALAILARVLPAIGVDRVAVEDPGSFGARRQLEAWGMPTSPVPVDALGLDVAALAADGAPAVLVTPAHQFPTGVLLDGTRRRDLARWADSGGWILEDDYDAEHRYDRAPATALRATMTDRICYAGSLSKTLAPALRVGWLVVPPRLRTTVVAAKRDLDLGNPTLPQLVLARLMDSGDLERHLRSVRSRHRRRRDAMVAALRTHLPDATIHGAAAGLHLTVTYDGDPGSDVEVAAAALERGVKLHPLSWHRSADGAPGLVLGYAAASPSQIVDGVATVGDVRHPGGR</sequence>
<dbReference type="Gene3D" id="3.40.640.10">
    <property type="entry name" value="Type I PLP-dependent aspartate aminotransferase-like (Major domain)"/>
    <property type="match status" value="1"/>
</dbReference>
<feature type="domain" description="HTH gntR-type" evidence="6">
    <location>
        <begin position="29"/>
        <end position="97"/>
    </location>
</feature>
<keyword evidence="8" id="KW-1185">Reference proteome</keyword>
<protein>
    <submittedName>
        <fullName evidence="7">GntR family transcriptional regulator</fullName>
    </submittedName>
</protein>
<reference evidence="7 8" key="1">
    <citation type="submission" date="2018-04" db="EMBL/GenBank/DDBJ databases">
        <title>Genome of Nocardioides gansuensis WSJ-1.</title>
        <authorList>
            <person name="Wu S."/>
            <person name="Wang G."/>
        </authorList>
    </citation>
    <scope>NUCLEOTIDE SEQUENCE [LARGE SCALE GENOMIC DNA]</scope>
    <source>
        <strain evidence="7 8">WSJ-1</strain>
    </source>
</reference>
<proteinExistence type="inferred from homology"/>
<evidence type="ECO:0000313" key="8">
    <source>
        <dbReference type="Proteomes" id="UP000246018"/>
    </source>
</evidence>
<evidence type="ECO:0000313" key="7">
    <source>
        <dbReference type="EMBL" id="PVG81313.1"/>
    </source>
</evidence>
<evidence type="ECO:0000259" key="6">
    <source>
        <dbReference type="PROSITE" id="PS50949"/>
    </source>
</evidence>
<dbReference type="PRINTS" id="PR00035">
    <property type="entry name" value="HTHGNTR"/>
</dbReference>
<evidence type="ECO:0000256" key="3">
    <source>
        <dbReference type="ARBA" id="ARBA00023015"/>
    </source>
</evidence>
<comment type="similarity">
    <text evidence="1">In the C-terminal section; belongs to the class-I pyridoxal-phosphate-dependent aminotransferase family.</text>
</comment>
<dbReference type="AlphaFoldDB" id="A0A2T8F6I0"/>
<dbReference type="Pfam" id="PF00392">
    <property type="entry name" value="GntR"/>
    <property type="match status" value="1"/>
</dbReference>
<dbReference type="SUPFAM" id="SSF53383">
    <property type="entry name" value="PLP-dependent transferases"/>
    <property type="match status" value="1"/>
</dbReference>
<keyword evidence="2" id="KW-0663">Pyridoxal phosphate</keyword>
<dbReference type="GO" id="GO:0003677">
    <property type="term" value="F:DNA binding"/>
    <property type="evidence" value="ECO:0007669"/>
    <property type="project" value="UniProtKB-KW"/>
</dbReference>
<dbReference type="OrthoDB" id="594134at2"/>
<dbReference type="InterPro" id="IPR015421">
    <property type="entry name" value="PyrdxlP-dep_Trfase_major"/>
</dbReference>
<keyword evidence="3" id="KW-0805">Transcription regulation</keyword>
<dbReference type="PANTHER" id="PTHR46577:SF1">
    <property type="entry name" value="HTH-TYPE TRANSCRIPTIONAL REGULATORY PROTEIN GABR"/>
    <property type="match status" value="1"/>
</dbReference>
<name>A0A2T8F6I0_9ACTN</name>